<feature type="compositionally biased region" description="Low complexity" evidence="1">
    <location>
        <begin position="16"/>
        <end position="62"/>
    </location>
</feature>
<feature type="region of interest" description="Disordered" evidence="1">
    <location>
        <begin position="547"/>
        <end position="635"/>
    </location>
</feature>
<dbReference type="Gene3D" id="3.10.350.10">
    <property type="entry name" value="LysM domain"/>
    <property type="match status" value="1"/>
</dbReference>
<dbReference type="EMBL" id="JANBVO010000028">
    <property type="protein sequence ID" value="KAJ9138933.1"/>
    <property type="molecule type" value="Genomic_DNA"/>
</dbReference>
<evidence type="ECO:0000313" key="4">
    <source>
        <dbReference type="Proteomes" id="UP001174694"/>
    </source>
</evidence>
<dbReference type="SMART" id="SM00257">
    <property type="entry name" value="LysM"/>
    <property type="match status" value="1"/>
</dbReference>
<dbReference type="SUPFAM" id="SSF54106">
    <property type="entry name" value="LysM domain"/>
    <property type="match status" value="1"/>
</dbReference>
<feature type="region of interest" description="Disordered" evidence="1">
    <location>
        <begin position="298"/>
        <end position="333"/>
    </location>
</feature>
<feature type="compositionally biased region" description="Polar residues" evidence="1">
    <location>
        <begin position="394"/>
        <end position="403"/>
    </location>
</feature>
<gene>
    <name evidence="3" type="ORF">NKR23_g8220</name>
</gene>
<keyword evidence="4" id="KW-1185">Reference proteome</keyword>
<dbReference type="InterPro" id="IPR036779">
    <property type="entry name" value="LysM_dom_sf"/>
</dbReference>
<feature type="region of interest" description="Disordered" evidence="1">
    <location>
        <begin position="1"/>
        <end position="89"/>
    </location>
</feature>
<feature type="compositionally biased region" description="Polar residues" evidence="1">
    <location>
        <begin position="1"/>
        <end position="11"/>
    </location>
</feature>
<sequence>MSSSARLSTLNLDPDAAAAPRPRNRRGPSANNAASSSTSTSLFAASPSPSPSRGASPIPSARLSQPANASGKPSTGRSSPFNSSFSRGLLDGPWTTTWSSVQELASSLLSGGETAYDSDRDRPGSRKGSRPRKPLNRAPNSSAAKSQGSWGPEPPSSRPRIEDVAAGSLAQREAKLRARKTASVLESHEGVNGGLDVAGKFKKRTSDEDLRGTSKNQEVEEQLVYIHHVQPSDTYAGIVLKYRCREDVFRRANGLWSRDNIQVRKRLVLPVDACEVKGRPCEPPSYYSQQVDLLAPTPEASQATSQPDPGDFFATSNGKAPQQQQTKQEEEELPWTHVRWVAIDGFKDPVEIGRMSRKTLGYFPPRRKKSLHTVSTLSTPRGSLDVPSITLSSEVIESPGSPSSRRHSLLGTRPPYGQGAATAYATSTPTSARSRVGSGGDDLRPMWMRRPGGVGSLNKSVRAPGPDKDYFNSWTKKHMPGLNIESLPSMAIMGSERAHFGFTSDESAAIVESPFEEGRDAESTARQGTGLDKAAMAIETWLRGAFAKRPSTPNPSPHRGRQPSADDGEGDLIELELTNSDDGRGTNSGSLLDQADSGLPISTTFGSSGRSGGEGTVRGRSIGVSGGVAKGRKAD</sequence>
<accession>A0AA38VLJ7</accession>
<dbReference type="CDD" id="cd00118">
    <property type="entry name" value="LysM"/>
    <property type="match status" value="1"/>
</dbReference>
<dbReference type="Proteomes" id="UP001174694">
    <property type="component" value="Unassembled WGS sequence"/>
</dbReference>
<organism evidence="3 4">
    <name type="scientific">Pleurostoma richardsiae</name>
    <dbReference type="NCBI Taxonomy" id="41990"/>
    <lineage>
        <taxon>Eukaryota</taxon>
        <taxon>Fungi</taxon>
        <taxon>Dikarya</taxon>
        <taxon>Ascomycota</taxon>
        <taxon>Pezizomycotina</taxon>
        <taxon>Sordariomycetes</taxon>
        <taxon>Sordariomycetidae</taxon>
        <taxon>Calosphaeriales</taxon>
        <taxon>Pleurostomataceae</taxon>
        <taxon>Pleurostoma</taxon>
    </lineage>
</organism>
<evidence type="ECO:0000259" key="2">
    <source>
        <dbReference type="PROSITE" id="PS51782"/>
    </source>
</evidence>
<name>A0AA38VLJ7_9PEZI</name>
<dbReference type="PROSITE" id="PS51782">
    <property type="entry name" value="LYSM"/>
    <property type="match status" value="1"/>
</dbReference>
<dbReference type="AlphaFoldDB" id="A0AA38VLJ7"/>
<dbReference type="InterPro" id="IPR018392">
    <property type="entry name" value="LysM"/>
</dbReference>
<reference evidence="3" key="1">
    <citation type="submission" date="2022-07" db="EMBL/GenBank/DDBJ databases">
        <title>Fungi with potential for degradation of polypropylene.</title>
        <authorList>
            <person name="Gostincar C."/>
        </authorList>
    </citation>
    <scope>NUCLEOTIDE SEQUENCE</scope>
    <source>
        <strain evidence="3">EXF-13308</strain>
    </source>
</reference>
<feature type="compositionally biased region" description="Polar residues" evidence="1">
    <location>
        <begin position="63"/>
        <end position="86"/>
    </location>
</feature>
<feature type="domain" description="LysM" evidence="2">
    <location>
        <begin position="225"/>
        <end position="269"/>
    </location>
</feature>
<dbReference type="Pfam" id="PF01476">
    <property type="entry name" value="LysM"/>
    <property type="match status" value="1"/>
</dbReference>
<comment type="caution">
    <text evidence="3">The sequence shown here is derived from an EMBL/GenBank/DDBJ whole genome shotgun (WGS) entry which is preliminary data.</text>
</comment>
<evidence type="ECO:0000256" key="1">
    <source>
        <dbReference type="SAM" id="MobiDB-lite"/>
    </source>
</evidence>
<feature type="compositionally biased region" description="Polar residues" evidence="1">
    <location>
        <begin position="577"/>
        <end position="591"/>
    </location>
</feature>
<proteinExistence type="predicted"/>
<evidence type="ECO:0000313" key="3">
    <source>
        <dbReference type="EMBL" id="KAJ9138933.1"/>
    </source>
</evidence>
<feature type="region of interest" description="Disordered" evidence="1">
    <location>
        <begin position="109"/>
        <end position="160"/>
    </location>
</feature>
<feature type="compositionally biased region" description="Low complexity" evidence="1">
    <location>
        <begin position="420"/>
        <end position="434"/>
    </location>
</feature>
<feature type="compositionally biased region" description="Polar residues" evidence="1">
    <location>
        <begin position="138"/>
        <end position="149"/>
    </location>
</feature>
<feature type="compositionally biased region" description="Basic residues" evidence="1">
    <location>
        <begin position="125"/>
        <end position="135"/>
    </location>
</feature>
<feature type="region of interest" description="Disordered" evidence="1">
    <location>
        <begin position="394"/>
        <end position="445"/>
    </location>
</feature>
<protein>
    <submittedName>
        <fullName evidence="3">LysM domain-containing protein</fullName>
    </submittedName>
</protein>